<dbReference type="AlphaFoldDB" id="A0A3M7Q6K6"/>
<evidence type="ECO:0000313" key="2">
    <source>
        <dbReference type="Proteomes" id="UP000276133"/>
    </source>
</evidence>
<sequence length="109" mass="12733">MFDTLAIIFKTWSFIGYLLRKLNFCSDSSKSEFYLFFPSCRSKIQVAAFMTACNEEGFFKIGFASENSLMRMESGKNESRTESYIPIESTIEFMFIILRIIKLILFKII</sequence>
<dbReference type="Proteomes" id="UP000276133">
    <property type="component" value="Unassembled WGS sequence"/>
</dbReference>
<gene>
    <name evidence="1" type="ORF">BpHYR1_029199</name>
</gene>
<proteinExistence type="predicted"/>
<keyword evidence="2" id="KW-1185">Reference proteome</keyword>
<reference evidence="1 2" key="1">
    <citation type="journal article" date="2018" name="Sci. Rep.">
        <title>Genomic signatures of local adaptation to the degree of environmental predictability in rotifers.</title>
        <authorList>
            <person name="Franch-Gras L."/>
            <person name="Hahn C."/>
            <person name="Garcia-Roger E.M."/>
            <person name="Carmona M.J."/>
            <person name="Serra M."/>
            <person name="Gomez A."/>
        </authorList>
    </citation>
    <scope>NUCLEOTIDE SEQUENCE [LARGE SCALE GENOMIC DNA]</scope>
    <source>
        <strain evidence="1">HYR1</strain>
    </source>
</reference>
<organism evidence="1 2">
    <name type="scientific">Brachionus plicatilis</name>
    <name type="common">Marine rotifer</name>
    <name type="synonym">Brachionus muelleri</name>
    <dbReference type="NCBI Taxonomy" id="10195"/>
    <lineage>
        <taxon>Eukaryota</taxon>
        <taxon>Metazoa</taxon>
        <taxon>Spiralia</taxon>
        <taxon>Gnathifera</taxon>
        <taxon>Rotifera</taxon>
        <taxon>Eurotatoria</taxon>
        <taxon>Monogononta</taxon>
        <taxon>Pseudotrocha</taxon>
        <taxon>Ploima</taxon>
        <taxon>Brachionidae</taxon>
        <taxon>Brachionus</taxon>
    </lineage>
</organism>
<dbReference type="EMBL" id="REGN01007324">
    <property type="protein sequence ID" value="RNA06651.1"/>
    <property type="molecule type" value="Genomic_DNA"/>
</dbReference>
<protein>
    <submittedName>
        <fullName evidence="1">Uncharacterized protein</fullName>
    </submittedName>
</protein>
<name>A0A3M7Q6K6_BRAPC</name>
<evidence type="ECO:0000313" key="1">
    <source>
        <dbReference type="EMBL" id="RNA06651.1"/>
    </source>
</evidence>
<accession>A0A3M7Q6K6</accession>
<comment type="caution">
    <text evidence="1">The sequence shown here is derived from an EMBL/GenBank/DDBJ whole genome shotgun (WGS) entry which is preliminary data.</text>
</comment>